<organism evidence="1 2">
    <name type="scientific">Plasmodium brasilianum</name>
    <dbReference type="NCBI Taxonomy" id="5824"/>
    <lineage>
        <taxon>Eukaryota</taxon>
        <taxon>Sar</taxon>
        <taxon>Alveolata</taxon>
        <taxon>Apicomplexa</taxon>
        <taxon>Aconoidasida</taxon>
        <taxon>Haemosporida</taxon>
        <taxon>Plasmodiidae</taxon>
        <taxon>Plasmodium</taxon>
        <taxon>Plasmodium (Plasmodium)</taxon>
    </lineage>
</organism>
<evidence type="ECO:0000313" key="1">
    <source>
        <dbReference type="EMBL" id="KAI4840224.1"/>
    </source>
</evidence>
<evidence type="ECO:0000313" key="2">
    <source>
        <dbReference type="Proteomes" id="UP001056978"/>
    </source>
</evidence>
<dbReference type="Proteomes" id="UP001056978">
    <property type="component" value="Chromosome 5"/>
</dbReference>
<protein>
    <submittedName>
        <fullName evidence="1">Uncharacterized protein</fullName>
    </submittedName>
</protein>
<comment type="caution">
    <text evidence="1">The sequence shown here is derived from an EMBL/GenBank/DDBJ whole genome shotgun (WGS) entry which is preliminary data.</text>
</comment>
<reference evidence="1" key="1">
    <citation type="submission" date="2022-06" db="EMBL/GenBank/DDBJ databases">
        <title>The First Complete Genome of the Simian Malaria Parasite Plasmodium brasilianum.</title>
        <authorList>
            <person name="Bajic M."/>
            <person name="Ravishankar S."/>
        </authorList>
    </citation>
    <scope>NUCLEOTIDE SEQUENCE</scope>
    <source>
        <strain evidence="1">Bolivian I</strain>
    </source>
</reference>
<accession>A0ACB9YDZ9</accession>
<name>A0ACB9YDZ9_PLABR</name>
<gene>
    <name evidence="1" type="ORF">MKS88_001582</name>
</gene>
<dbReference type="EMBL" id="CM043773">
    <property type="protein sequence ID" value="KAI4840224.1"/>
    <property type="molecule type" value="Genomic_DNA"/>
</dbReference>
<proteinExistence type="predicted"/>
<keyword evidence="2" id="KW-1185">Reference proteome</keyword>
<sequence length="82" mass="10021">MEQKIKLIFFIQISMLILLDLIEHPYSDLVWTLIDIKKNYYYLIYKSYFLHYSMSYYRGGGMVFSLLVRINYSAIKEKIYEK</sequence>